<organism evidence="2 3">
    <name type="scientific">Calocera viscosa (strain TUFC12733)</name>
    <dbReference type="NCBI Taxonomy" id="1330018"/>
    <lineage>
        <taxon>Eukaryota</taxon>
        <taxon>Fungi</taxon>
        <taxon>Dikarya</taxon>
        <taxon>Basidiomycota</taxon>
        <taxon>Agaricomycotina</taxon>
        <taxon>Dacrymycetes</taxon>
        <taxon>Dacrymycetales</taxon>
        <taxon>Dacrymycetaceae</taxon>
        <taxon>Calocera</taxon>
    </lineage>
</organism>
<proteinExistence type="predicted"/>
<gene>
    <name evidence="2" type="ORF">CALVIDRAFT_491957</name>
</gene>
<evidence type="ECO:0000313" key="2">
    <source>
        <dbReference type="EMBL" id="KZP01452.1"/>
    </source>
</evidence>
<evidence type="ECO:0000313" key="3">
    <source>
        <dbReference type="Proteomes" id="UP000076738"/>
    </source>
</evidence>
<evidence type="ECO:0000256" key="1">
    <source>
        <dbReference type="SAM" id="Phobius"/>
    </source>
</evidence>
<reference evidence="2 3" key="1">
    <citation type="journal article" date="2016" name="Mol. Biol. Evol.">
        <title>Comparative Genomics of Early-Diverging Mushroom-Forming Fungi Provides Insights into the Origins of Lignocellulose Decay Capabilities.</title>
        <authorList>
            <person name="Nagy L.G."/>
            <person name="Riley R."/>
            <person name="Tritt A."/>
            <person name="Adam C."/>
            <person name="Daum C."/>
            <person name="Floudas D."/>
            <person name="Sun H."/>
            <person name="Yadav J.S."/>
            <person name="Pangilinan J."/>
            <person name="Larsson K.H."/>
            <person name="Matsuura K."/>
            <person name="Barry K."/>
            <person name="Labutti K."/>
            <person name="Kuo R."/>
            <person name="Ohm R.A."/>
            <person name="Bhattacharya S.S."/>
            <person name="Shirouzu T."/>
            <person name="Yoshinaga Y."/>
            <person name="Martin F.M."/>
            <person name="Grigoriev I.V."/>
            <person name="Hibbett D.S."/>
        </authorList>
    </citation>
    <scope>NUCLEOTIDE SEQUENCE [LARGE SCALE GENOMIC DNA]</scope>
    <source>
        <strain evidence="2 3">TUFC12733</strain>
    </source>
</reference>
<accession>A0A167S084</accession>
<dbReference type="Proteomes" id="UP000076738">
    <property type="component" value="Unassembled WGS sequence"/>
</dbReference>
<feature type="transmembrane region" description="Helical" evidence="1">
    <location>
        <begin position="12"/>
        <end position="33"/>
    </location>
</feature>
<protein>
    <submittedName>
        <fullName evidence="2">Uncharacterized protein</fullName>
    </submittedName>
</protein>
<dbReference type="EMBL" id="KV417266">
    <property type="protein sequence ID" value="KZP01452.1"/>
    <property type="molecule type" value="Genomic_DNA"/>
</dbReference>
<keyword evidence="1" id="KW-0472">Membrane</keyword>
<dbReference type="AlphaFoldDB" id="A0A167S084"/>
<keyword evidence="1" id="KW-0812">Transmembrane</keyword>
<keyword evidence="3" id="KW-1185">Reference proteome</keyword>
<name>A0A167S084_CALVF</name>
<sequence>MFLSNHVYTPGFSMFLCVTCYFCIPEYCAMLSSMPQRLQSERKPVQHSAMELQEHSRSSFHFIVTVHGCGHNGAGIKRCHRVHTCC</sequence>
<keyword evidence="1" id="KW-1133">Transmembrane helix</keyword>